<dbReference type="CDD" id="cd17546">
    <property type="entry name" value="REC_hyHK_CKI1_RcsC-like"/>
    <property type="match status" value="1"/>
</dbReference>
<dbReference type="SMART" id="SM00448">
    <property type="entry name" value="REC"/>
    <property type="match status" value="1"/>
</dbReference>
<comment type="subcellular location">
    <subcellularLocation>
        <location evidence="2">Cell membrane</location>
        <topology evidence="2">Multi-pass membrane protein</topology>
    </subcellularLocation>
</comment>
<evidence type="ECO:0000256" key="9">
    <source>
        <dbReference type="ARBA" id="ARBA00022777"/>
    </source>
</evidence>
<proteinExistence type="predicted"/>
<dbReference type="GO" id="GO:0005886">
    <property type="term" value="C:plasma membrane"/>
    <property type="evidence" value="ECO:0007669"/>
    <property type="project" value="UniProtKB-SubCell"/>
</dbReference>
<feature type="domain" description="Histidine kinase" evidence="15">
    <location>
        <begin position="503"/>
        <end position="728"/>
    </location>
</feature>
<evidence type="ECO:0000256" key="6">
    <source>
        <dbReference type="ARBA" id="ARBA00022679"/>
    </source>
</evidence>
<dbReference type="SUPFAM" id="SSF47384">
    <property type="entry name" value="Homodimeric domain of signal transducing histidine kinase"/>
    <property type="match status" value="1"/>
</dbReference>
<dbReference type="STRING" id="525918.SAMN05660964_01083"/>
<dbReference type="PANTHER" id="PTHR45339">
    <property type="entry name" value="HYBRID SIGNAL TRANSDUCTION HISTIDINE KINASE J"/>
    <property type="match status" value="1"/>
</dbReference>
<dbReference type="Gene3D" id="3.30.565.10">
    <property type="entry name" value="Histidine kinase-like ATPase, C-terminal domain"/>
    <property type="match status" value="1"/>
</dbReference>
<dbReference type="InterPro" id="IPR035965">
    <property type="entry name" value="PAS-like_dom_sf"/>
</dbReference>
<dbReference type="Pfam" id="PF01590">
    <property type="entry name" value="GAF"/>
    <property type="match status" value="1"/>
</dbReference>
<dbReference type="SMART" id="SM00387">
    <property type="entry name" value="HATPase_c"/>
    <property type="match status" value="1"/>
</dbReference>
<dbReference type="InterPro" id="IPR013655">
    <property type="entry name" value="PAS_fold_3"/>
</dbReference>
<evidence type="ECO:0000259" key="16">
    <source>
        <dbReference type="PROSITE" id="PS50110"/>
    </source>
</evidence>
<name>A0A1H3Z759_9GAMM</name>
<evidence type="ECO:0000256" key="10">
    <source>
        <dbReference type="ARBA" id="ARBA00022840"/>
    </source>
</evidence>
<evidence type="ECO:0000256" key="4">
    <source>
        <dbReference type="ARBA" id="ARBA00022475"/>
    </source>
</evidence>
<dbReference type="EMBL" id="FNQP01000005">
    <property type="protein sequence ID" value="SEA19653.1"/>
    <property type="molecule type" value="Genomic_DNA"/>
</dbReference>
<gene>
    <name evidence="19" type="ORF">SAMN05660964_01083</name>
</gene>
<dbReference type="SUPFAM" id="SSF55874">
    <property type="entry name" value="ATPase domain of HSP90 chaperone/DNA topoisomerase II/histidine kinase"/>
    <property type="match status" value="1"/>
</dbReference>
<dbReference type="Pfam" id="PF08448">
    <property type="entry name" value="PAS_4"/>
    <property type="match status" value="1"/>
</dbReference>
<dbReference type="RefSeq" id="WP_093066176.1">
    <property type="nucleotide sequence ID" value="NZ_FNQP01000005.1"/>
</dbReference>
<dbReference type="SMART" id="SM00091">
    <property type="entry name" value="PAS"/>
    <property type="match status" value="2"/>
</dbReference>
<feature type="domain" description="Response regulatory" evidence="16">
    <location>
        <begin position="755"/>
        <end position="874"/>
    </location>
</feature>
<keyword evidence="11" id="KW-1133">Transmembrane helix</keyword>
<protein>
    <recommendedName>
        <fullName evidence="3">histidine kinase</fullName>
        <ecNumber evidence="3">2.7.13.3</ecNumber>
    </recommendedName>
</protein>
<dbReference type="NCBIfam" id="TIGR00229">
    <property type="entry name" value="sensory_box"/>
    <property type="match status" value="2"/>
</dbReference>
<evidence type="ECO:0000313" key="20">
    <source>
        <dbReference type="Proteomes" id="UP000199397"/>
    </source>
</evidence>
<feature type="domain" description="PAS" evidence="17">
    <location>
        <begin position="39"/>
        <end position="109"/>
    </location>
</feature>
<dbReference type="GO" id="GO:0000155">
    <property type="term" value="F:phosphorelay sensor kinase activity"/>
    <property type="evidence" value="ECO:0007669"/>
    <property type="project" value="InterPro"/>
</dbReference>
<dbReference type="PROSITE" id="PS50112">
    <property type="entry name" value="PAS"/>
    <property type="match status" value="2"/>
</dbReference>
<dbReference type="CDD" id="cd16922">
    <property type="entry name" value="HATPase_EvgS-ArcB-TorS-like"/>
    <property type="match status" value="1"/>
</dbReference>
<dbReference type="GO" id="GO:0005524">
    <property type="term" value="F:ATP binding"/>
    <property type="evidence" value="ECO:0007669"/>
    <property type="project" value="UniProtKB-KW"/>
</dbReference>
<dbReference type="InterPro" id="IPR013656">
    <property type="entry name" value="PAS_4"/>
</dbReference>
<accession>A0A1H3Z759</accession>
<keyword evidence="20" id="KW-1185">Reference proteome</keyword>
<dbReference type="CDD" id="cd00130">
    <property type="entry name" value="PAS"/>
    <property type="match status" value="2"/>
</dbReference>
<dbReference type="Gene3D" id="3.30.450.40">
    <property type="match status" value="1"/>
</dbReference>
<dbReference type="PROSITE" id="PS50110">
    <property type="entry name" value="RESPONSE_REGULATORY"/>
    <property type="match status" value="1"/>
</dbReference>
<dbReference type="AlphaFoldDB" id="A0A1H3Z759"/>
<dbReference type="InterPro" id="IPR036890">
    <property type="entry name" value="HATPase_C_sf"/>
</dbReference>
<dbReference type="InterPro" id="IPR004358">
    <property type="entry name" value="Sig_transdc_His_kin-like_C"/>
</dbReference>
<keyword evidence="4" id="KW-1003">Cell membrane</keyword>
<evidence type="ECO:0000313" key="19">
    <source>
        <dbReference type="EMBL" id="SEA19653.1"/>
    </source>
</evidence>
<evidence type="ECO:0000256" key="8">
    <source>
        <dbReference type="ARBA" id="ARBA00022741"/>
    </source>
</evidence>
<dbReference type="PROSITE" id="PS50109">
    <property type="entry name" value="HIS_KIN"/>
    <property type="match status" value="1"/>
</dbReference>
<evidence type="ECO:0000259" key="18">
    <source>
        <dbReference type="PROSITE" id="PS50113"/>
    </source>
</evidence>
<dbReference type="InterPro" id="IPR029016">
    <property type="entry name" value="GAF-like_dom_sf"/>
</dbReference>
<dbReference type="InterPro" id="IPR000014">
    <property type="entry name" value="PAS"/>
</dbReference>
<dbReference type="InterPro" id="IPR003594">
    <property type="entry name" value="HATPase_dom"/>
</dbReference>
<dbReference type="PRINTS" id="PR00344">
    <property type="entry name" value="BCTRLSENSOR"/>
</dbReference>
<feature type="modified residue" description="4-aspartylphosphate" evidence="14">
    <location>
        <position position="807"/>
    </location>
</feature>
<evidence type="ECO:0000256" key="3">
    <source>
        <dbReference type="ARBA" id="ARBA00012438"/>
    </source>
</evidence>
<evidence type="ECO:0000256" key="12">
    <source>
        <dbReference type="ARBA" id="ARBA00023012"/>
    </source>
</evidence>
<dbReference type="PROSITE" id="PS50113">
    <property type="entry name" value="PAC"/>
    <property type="match status" value="1"/>
</dbReference>
<sequence>MNCYSDTHTAKSLVVDDLPDDPHVLRELLVQTRQALQRSEERYQTLVSSMSDLIFLIDAENCLLDVQCRAPELLLMSPAAFLGKPITAVLPPDASEPYLECADHVRRTGENRRYEYPLVLQGETRWFMASLNRHEDGGKLVVDVRNITQRKQDEAEAREQTRLFNLITENMHDYIGVLNLDMSVLYATPSLYQRTGYSVEEFRCLPFEHLMTPESLTRLQQLVADNLTPEKLADPQRDIAFEVNLDVIRKDGSHYWCNSSHRLIRDAQGRPEYILETGRDITERKRAEELLLRKDALFEAVAIAMQALLFEPCINEAMQQALAAVGNATKQDRVYLFEYHVDPFTGERFMSQRYEWVRDGISIQIDNPELQNLSFDGLFPRWFDTLSEGRAVSGLVATFPETERMILEAQDIVSLMVVPVNVEGRFWGFIGFDNCYIDYQWGLEDQAILTSMAASVGAAVIRHRSEVALRETNLKLAQATEHSLAMAAKAEEASKAKSLFLANMSHEIRTPMNAIIGMSHLALGSDLNQRQHDYVVEIQHAAQSLLRIINDILDFSKIEAGKLTLEMTPFRLEDVVSNALTLQRQQAQEKGIALLFELRSPHLEGEQGFFLGDALRLEQILTNLLTNGVKFTSQGHVALYVDELERGANSSHLRFCIEDSGIGMDSMAVNGLFQEFSQADDSTTRRYGGTGLGLSIVKRLLDLMGGEVTVSSEPGRGSRFTVTLTLAHALSSALSQTPALEATRPAVALPLSGKRILVVEDNPINQLIAYEILTQYGAVVACADNGQEGVDKIFASESPAYDVVLMDIQMPVMDGYEAARMIRADARYAAMPIIALTANAMSEERERCLAVGMNAHVAKPFEPTALLQTLMNSLGQS</sequence>
<dbReference type="InterPro" id="IPR011006">
    <property type="entry name" value="CheY-like_superfamily"/>
</dbReference>
<evidence type="ECO:0000256" key="1">
    <source>
        <dbReference type="ARBA" id="ARBA00000085"/>
    </source>
</evidence>
<dbReference type="OrthoDB" id="9792854at2"/>
<keyword evidence="7" id="KW-0812">Transmembrane</keyword>
<dbReference type="EC" id="2.7.13.3" evidence="3"/>
<dbReference type="SMART" id="SM00065">
    <property type="entry name" value="GAF"/>
    <property type="match status" value="1"/>
</dbReference>
<evidence type="ECO:0000256" key="2">
    <source>
        <dbReference type="ARBA" id="ARBA00004651"/>
    </source>
</evidence>
<keyword evidence="5 14" id="KW-0597">Phosphoprotein</keyword>
<dbReference type="SUPFAM" id="SSF55781">
    <property type="entry name" value="GAF domain-like"/>
    <property type="match status" value="1"/>
</dbReference>
<evidence type="ECO:0000256" key="14">
    <source>
        <dbReference type="PROSITE-ProRule" id="PRU00169"/>
    </source>
</evidence>
<evidence type="ECO:0000256" key="5">
    <source>
        <dbReference type="ARBA" id="ARBA00022553"/>
    </source>
</evidence>
<organism evidence="19 20">
    <name type="scientific">Thiothrix caldifontis</name>
    <dbReference type="NCBI Taxonomy" id="525918"/>
    <lineage>
        <taxon>Bacteria</taxon>
        <taxon>Pseudomonadati</taxon>
        <taxon>Pseudomonadota</taxon>
        <taxon>Gammaproteobacteria</taxon>
        <taxon>Thiotrichales</taxon>
        <taxon>Thiotrichaceae</taxon>
        <taxon>Thiothrix</taxon>
    </lineage>
</organism>
<dbReference type="Pfam" id="PF02518">
    <property type="entry name" value="HATPase_c"/>
    <property type="match status" value="1"/>
</dbReference>
<evidence type="ECO:0000256" key="7">
    <source>
        <dbReference type="ARBA" id="ARBA00022692"/>
    </source>
</evidence>
<evidence type="ECO:0000259" key="15">
    <source>
        <dbReference type="PROSITE" id="PS50109"/>
    </source>
</evidence>
<dbReference type="InterPro" id="IPR001789">
    <property type="entry name" value="Sig_transdc_resp-reg_receiver"/>
</dbReference>
<dbReference type="SUPFAM" id="SSF52172">
    <property type="entry name" value="CheY-like"/>
    <property type="match status" value="1"/>
</dbReference>
<dbReference type="Pfam" id="PF08447">
    <property type="entry name" value="PAS_3"/>
    <property type="match status" value="1"/>
</dbReference>
<dbReference type="FunFam" id="3.30.565.10:FF:000010">
    <property type="entry name" value="Sensor histidine kinase RcsC"/>
    <property type="match status" value="1"/>
</dbReference>
<feature type="domain" description="PAS" evidence="17">
    <location>
        <begin position="160"/>
        <end position="230"/>
    </location>
</feature>
<dbReference type="FunFam" id="1.10.287.130:FF:000003">
    <property type="entry name" value="Histidine kinase"/>
    <property type="match status" value="1"/>
</dbReference>
<reference evidence="19 20" key="1">
    <citation type="submission" date="2016-10" db="EMBL/GenBank/DDBJ databases">
        <authorList>
            <person name="de Groot N.N."/>
        </authorList>
    </citation>
    <scope>NUCLEOTIDE SEQUENCE [LARGE SCALE GENOMIC DNA]</scope>
    <source>
        <strain evidence="19 20">DSM 21228</strain>
    </source>
</reference>
<keyword evidence="13" id="KW-0472">Membrane</keyword>
<evidence type="ECO:0000256" key="13">
    <source>
        <dbReference type="ARBA" id="ARBA00023136"/>
    </source>
</evidence>
<dbReference type="Gene3D" id="1.10.287.130">
    <property type="match status" value="1"/>
</dbReference>
<dbReference type="Pfam" id="PF00072">
    <property type="entry name" value="Response_reg"/>
    <property type="match status" value="1"/>
</dbReference>
<keyword evidence="10" id="KW-0067">ATP-binding</keyword>
<keyword evidence="6" id="KW-0808">Transferase</keyword>
<evidence type="ECO:0000256" key="11">
    <source>
        <dbReference type="ARBA" id="ARBA00022989"/>
    </source>
</evidence>
<dbReference type="InterPro" id="IPR005467">
    <property type="entry name" value="His_kinase_dom"/>
</dbReference>
<dbReference type="InterPro" id="IPR036097">
    <property type="entry name" value="HisK_dim/P_sf"/>
</dbReference>
<dbReference type="Gene3D" id="3.30.450.20">
    <property type="entry name" value="PAS domain"/>
    <property type="match status" value="2"/>
</dbReference>
<keyword evidence="9" id="KW-0418">Kinase</keyword>
<dbReference type="Pfam" id="PF00512">
    <property type="entry name" value="HisKA"/>
    <property type="match status" value="1"/>
</dbReference>
<dbReference type="InterPro" id="IPR003661">
    <property type="entry name" value="HisK_dim/P_dom"/>
</dbReference>
<feature type="domain" description="PAC" evidence="18">
    <location>
        <begin position="241"/>
        <end position="293"/>
    </location>
</feature>
<dbReference type="SMART" id="SM00388">
    <property type="entry name" value="HisKA"/>
    <property type="match status" value="1"/>
</dbReference>
<dbReference type="SMART" id="SM00086">
    <property type="entry name" value="PAC"/>
    <property type="match status" value="1"/>
</dbReference>
<dbReference type="Gene3D" id="3.40.50.2300">
    <property type="match status" value="1"/>
</dbReference>
<dbReference type="InterPro" id="IPR001610">
    <property type="entry name" value="PAC"/>
</dbReference>
<comment type="catalytic activity">
    <reaction evidence="1">
        <text>ATP + protein L-histidine = ADP + protein N-phospho-L-histidine.</text>
        <dbReference type="EC" id="2.7.13.3"/>
    </reaction>
</comment>
<dbReference type="InterPro" id="IPR000700">
    <property type="entry name" value="PAS-assoc_C"/>
</dbReference>
<dbReference type="CDD" id="cd00082">
    <property type="entry name" value="HisKA"/>
    <property type="match status" value="1"/>
</dbReference>
<dbReference type="InterPro" id="IPR003018">
    <property type="entry name" value="GAF"/>
</dbReference>
<keyword evidence="12" id="KW-0902">Two-component regulatory system</keyword>
<evidence type="ECO:0000259" key="17">
    <source>
        <dbReference type="PROSITE" id="PS50112"/>
    </source>
</evidence>
<dbReference type="Proteomes" id="UP000199397">
    <property type="component" value="Unassembled WGS sequence"/>
</dbReference>
<dbReference type="PANTHER" id="PTHR45339:SF3">
    <property type="entry name" value="HISTIDINE KINASE"/>
    <property type="match status" value="1"/>
</dbReference>
<dbReference type="SUPFAM" id="SSF55785">
    <property type="entry name" value="PYP-like sensor domain (PAS domain)"/>
    <property type="match status" value="2"/>
</dbReference>
<keyword evidence="8" id="KW-0547">Nucleotide-binding</keyword>